<dbReference type="Gene3D" id="3.50.50.60">
    <property type="entry name" value="FAD/NAD(P)-binding domain"/>
    <property type="match status" value="2"/>
</dbReference>
<keyword evidence="2" id="KW-1185">Reference proteome</keyword>
<organism evidence="1 2">
    <name type="scientific">Mycolicibacterium flavescens</name>
    <name type="common">Mycobacterium flavescens</name>
    <dbReference type="NCBI Taxonomy" id="1776"/>
    <lineage>
        <taxon>Bacteria</taxon>
        <taxon>Bacillati</taxon>
        <taxon>Actinomycetota</taxon>
        <taxon>Actinomycetes</taxon>
        <taxon>Mycobacteriales</taxon>
        <taxon>Mycobacteriaceae</taxon>
        <taxon>Mycolicibacterium</taxon>
    </lineage>
</organism>
<dbReference type="AlphaFoldDB" id="A0A1E3RSY1"/>
<dbReference type="InterPro" id="IPR036188">
    <property type="entry name" value="FAD/NAD-bd_sf"/>
</dbReference>
<comment type="caution">
    <text evidence="1">The sequence shown here is derived from an EMBL/GenBank/DDBJ whole genome shotgun (WGS) entry which is preliminary data.</text>
</comment>
<evidence type="ECO:0000313" key="1">
    <source>
        <dbReference type="EMBL" id="ODQ92507.1"/>
    </source>
</evidence>
<reference evidence="2" key="1">
    <citation type="submission" date="2016-09" db="EMBL/GenBank/DDBJ databases">
        <authorList>
            <person name="Greninger A.L."/>
            <person name="Jerome K.R."/>
            <person name="Mcnair B."/>
            <person name="Wallis C."/>
            <person name="Fang F."/>
        </authorList>
    </citation>
    <scope>NUCLEOTIDE SEQUENCE [LARGE SCALE GENOMIC DNA]</scope>
    <source>
        <strain evidence="2">M6</strain>
    </source>
</reference>
<protein>
    <submittedName>
        <fullName evidence="1">Uncharacterized protein</fullName>
    </submittedName>
</protein>
<name>A0A1E3RSY1_MYCFV</name>
<dbReference type="RefSeq" id="WP_069411858.1">
    <property type="nucleotide sequence ID" value="NZ_JACKUL010000020.1"/>
</dbReference>
<sequence length="297" mass="31663">MAWNDEVDVVYTGAGAAGLAHALAVAEAGADVFVADSEPAVGARTWLDVGIADGETSEYFSELVADLGALRRPTYDIDVPIRVAPLPAQPETGRTVAPFVGSRLRDWAARCLATPYGFLSTRLPDWQTSTVQSSDHGILEVSELGVLSPGTGDVGVAVREWLASRAAQEDIEIHAGHILQRLVFEEGVAIGAVFDTADGPFAVRARHGVTVAGGGSQFGGPAPAHVSADATLRVCVVGQRASRFGRLELISADPVSKSVSPTCRSRNRRLAVNMRETYRHLQPWRCSKVHRYPTLGQ</sequence>
<evidence type="ECO:0000313" key="2">
    <source>
        <dbReference type="Proteomes" id="UP000094053"/>
    </source>
</evidence>
<gene>
    <name evidence="1" type="ORF">BHQ18_01905</name>
</gene>
<dbReference type="Proteomes" id="UP000094053">
    <property type="component" value="Unassembled WGS sequence"/>
</dbReference>
<dbReference type="SUPFAM" id="SSF51905">
    <property type="entry name" value="FAD/NAD(P)-binding domain"/>
    <property type="match status" value="1"/>
</dbReference>
<dbReference type="EMBL" id="MIHA01000001">
    <property type="protein sequence ID" value="ODQ92507.1"/>
    <property type="molecule type" value="Genomic_DNA"/>
</dbReference>
<proteinExistence type="predicted"/>
<dbReference type="OrthoDB" id="4640500at2"/>
<accession>A0A1E3RSY1</accession>